<dbReference type="GeneID" id="7449332"/>
<dbReference type="HOGENOM" id="CLU_350070_0_0_1"/>
<feature type="compositionally biased region" description="Basic and acidic residues" evidence="1">
    <location>
        <begin position="249"/>
        <end position="261"/>
    </location>
</feature>
<dbReference type="PaxDb" id="35128-Thaps24243"/>
<dbReference type="eggNOG" id="ENOG502QZIU">
    <property type="taxonomic scope" value="Eukaryota"/>
</dbReference>
<protein>
    <submittedName>
        <fullName evidence="2">Uncharacterized protein</fullName>
    </submittedName>
</protein>
<accession>B8C8S7</accession>
<feature type="region of interest" description="Disordered" evidence="1">
    <location>
        <begin position="565"/>
        <end position="589"/>
    </location>
</feature>
<feature type="compositionally biased region" description="Polar residues" evidence="1">
    <location>
        <begin position="577"/>
        <end position="589"/>
    </location>
</feature>
<reference evidence="2 3" key="1">
    <citation type="journal article" date="2004" name="Science">
        <title>The genome of the diatom Thalassiosira pseudonana: ecology, evolution, and metabolism.</title>
        <authorList>
            <person name="Armbrust E.V."/>
            <person name="Berges J.A."/>
            <person name="Bowler C."/>
            <person name="Green B.R."/>
            <person name="Martinez D."/>
            <person name="Putnam N.H."/>
            <person name="Zhou S."/>
            <person name="Allen A.E."/>
            <person name="Apt K.E."/>
            <person name="Bechner M."/>
            <person name="Brzezinski M.A."/>
            <person name="Chaal B.K."/>
            <person name="Chiovitti A."/>
            <person name="Davis A.K."/>
            <person name="Demarest M.S."/>
            <person name="Detter J.C."/>
            <person name="Glavina T."/>
            <person name="Goodstein D."/>
            <person name="Hadi M.Z."/>
            <person name="Hellsten U."/>
            <person name="Hildebrand M."/>
            <person name="Jenkins B.D."/>
            <person name="Jurka J."/>
            <person name="Kapitonov V.V."/>
            <person name="Kroger N."/>
            <person name="Lau W.W."/>
            <person name="Lane T.W."/>
            <person name="Larimer F.W."/>
            <person name="Lippmeier J.C."/>
            <person name="Lucas S."/>
            <person name="Medina M."/>
            <person name="Montsant A."/>
            <person name="Obornik M."/>
            <person name="Parker M.S."/>
            <person name="Palenik B."/>
            <person name="Pazour G.J."/>
            <person name="Richardson P.M."/>
            <person name="Rynearson T.A."/>
            <person name="Saito M.A."/>
            <person name="Schwartz D.C."/>
            <person name="Thamatrakoln K."/>
            <person name="Valentin K."/>
            <person name="Vardi A."/>
            <person name="Wilkerson F.P."/>
            <person name="Rokhsar D.S."/>
        </authorList>
    </citation>
    <scope>NUCLEOTIDE SEQUENCE [LARGE SCALE GENOMIC DNA]</scope>
    <source>
        <strain evidence="2 3">CCMP1335</strain>
    </source>
</reference>
<dbReference type="Proteomes" id="UP000001449">
    <property type="component" value="Chromosome 10"/>
</dbReference>
<proteinExistence type="predicted"/>
<keyword evidence="3" id="KW-1185">Reference proteome</keyword>
<dbReference type="EMBL" id="CM000646">
    <property type="protein sequence ID" value="EED89927.1"/>
    <property type="molecule type" value="Genomic_DNA"/>
</dbReference>
<feature type="compositionally biased region" description="Low complexity" evidence="1">
    <location>
        <begin position="277"/>
        <end position="287"/>
    </location>
</feature>
<dbReference type="KEGG" id="tps:THAPSDRAFT_24243"/>
<feature type="region of interest" description="Disordered" evidence="1">
    <location>
        <begin position="249"/>
        <end position="348"/>
    </location>
</feature>
<sequence length="805" mass="87000">MYPNNIKPSYGTPPRPPKSTAYRSDPATALRDESSTFAGMFADWPQQSQQLSPIQLQGECMQPSTLKLLDTTSSLIKNSYCSTNSSGHRRCRTIDLLDFDVEPSETMKATNATNHGYLAALTTAVPQKHAVSEPPPPSSPQIQTLPQKYIPHPSQSAAPSEFDLMDYHQGRRNRTATLESVMAVNSFASTKSVSSPSYNQVECSGMPGNINTQQQHERGEGAGNVVVHGSNNGEMETSMLDHFLSAKEQQYRDQQQHHDLSNWDGGLDNSPVIEVYPHPSSTHSNSNNREELDDASDVSSLSDDERFHAGDEGMPSMPTLKKSNRATPPPINTTIESSTPSAATAPSGGARVMQALWKKPRALTLTKSKLKRSGSTDAGMTRASTVTTAFTSAVHTLDTIDIPSPLGVGGEDTSIFRGMDNSVVSTSRKSPLDGDNSYASLHGYHRRCKTGMAAYNRGAFHGDTDGGIKSSWLTQSLGTSPSSHQHVQWRQQEIDLIDVGDSADPYSQNIEVHPISLPSPSEISSYYTPVGGVPRLVTSTCETSVISGTSSNGYLPNIGTMSTSSVSLGTGGGQSIHEIQSQPMRSQNRLSRPPIISNRAKTSPAVFDPLSEVNSHMEELSCGSGIPPRYLKDDPLLSKSRYRSPFLPTAIPRKGGRKRQTTPSGSIDGACMFGSIALSETQLSVMSPTAVGLPRRQSFRSVECADSISPATFETSNTPVLMSPSLASVKDATRRENDDDNESCESFTEELNRRDKHKVVVGEMKHFIGRVLPSPKPVVKAGMKLLGREVKSEENALKRAGGCLT</sequence>
<name>B8C8S7_THAPS</name>
<evidence type="ECO:0000313" key="3">
    <source>
        <dbReference type="Proteomes" id="UP000001449"/>
    </source>
</evidence>
<dbReference type="AlphaFoldDB" id="B8C8S7"/>
<feature type="compositionally biased region" description="Low complexity" evidence="1">
    <location>
        <begin position="337"/>
        <end position="348"/>
    </location>
</feature>
<evidence type="ECO:0000313" key="2">
    <source>
        <dbReference type="EMBL" id="EED89927.1"/>
    </source>
</evidence>
<dbReference type="InParanoid" id="B8C8S7"/>
<feature type="region of interest" description="Disordered" evidence="1">
    <location>
        <begin position="1"/>
        <end position="29"/>
    </location>
</feature>
<gene>
    <name evidence="2" type="ORF">THAPSDRAFT_24243</name>
</gene>
<evidence type="ECO:0000256" key="1">
    <source>
        <dbReference type="SAM" id="MobiDB-lite"/>
    </source>
</evidence>
<reference evidence="2 3" key="2">
    <citation type="journal article" date="2008" name="Nature">
        <title>The Phaeodactylum genome reveals the evolutionary history of diatom genomes.</title>
        <authorList>
            <person name="Bowler C."/>
            <person name="Allen A.E."/>
            <person name="Badger J.H."/>
            <person name="Grimwood J."/>
            <person name="Jabbari K."/>
            <person name="Kuo A."/>
            <person name="Maheswari U."/>
            <person name="Martens C."/>
            <person name="Maumus F."/>
            <person name="Otillar R.P."/>
            <person name="Rayko E."/>
            <person name="Salamov A."/>
            <person name="Vandepoele K."/>
            <person name="Beszteri B."/>
            <person name="Gruber A."/>
            <person name="Heijde M."/>
            <person name="Katinka M."/>
            <person name="Mock T."/>
            <person name="Valentin K."/>
            <person name="Verret F."/>
            <person name="Berges J.A."/>
            <person name="Brownlee C."/>
            <person name="Cadoret J.P."/>
            <person name="Chiovitti A."/>
            <person name="Choi C.J."/>
            <person name="Coesel S."/>
            <person name="De Martino A."/>
            <person name="Detter J.C."/>
            <person name="Durkin C."/>
            <person name="Falciatore A."/>
            <person name="Fournet J."/>
            <person name="Haruta M."/>
            <person name="Huysman M.J."/>
            <person name="Jenkins B.D."/>
            <person name="Jiroutova K."/>
            <person name="Jorgensen R.E."/>
            <person name="Joubert Y."/>
            <person name="Kaplan A."/>
            <person name="Kroger N."/>
            <person name="Kroth P.G."/>
            <person name="La Roche J."/>
            <person name="Lindquist E."/>
            <person name="Lommer M."/>
            <person name="Martin-Jezequel V."/>
            <person name="Lopez P.J."/>
            <person name="Lucas S."/>
            <person name="Mangogna M."/>
            <person name="McGinnis K."/>
            <person name="Medlin L.K."/>
            <person name="Montsant A."/>
            <person name="Oudot-Le Secq M.P."/>
            <person name="Napoli C."/>
            <person name="Obornik M."/>
            <person name="Parker M.S."/>
            <person name="Petit J.L."/>
            <person name="Porcel B.M."/>
            <person name="Poulsen N."/>
            <person name="Robison M."/>
            <person name="Rychlewski L."/>
            <person name="Rynearson T.A."/>
            <person name="Schmutz J."/>
            <person name="Shapiro H."/>
            <person name="Siaut M."/>
            <person name="Stanley M."/>
            <person name="Sussman M.R."/>
            <person name="Taylor A.R."/>
            <person name="Vardi A."/>
            <person name="von Dassow P."/>
            <person name="Vyverman W."/>
            <person name="Willis A."/>
            <person name="Wyrwicz L.S."/>
            <person name="Rokhsar D.S."/>
            <person name="Weissenbach J."/>
            <person name="Armbrust E.V."/>
            <person name="Green B.R."/>
            <person name="Van de Peer Y."/>
            <person name="Grigoriev I.V."/>
        </authorList>
    </citation>
    <scope>NUCLEOTIDE SEQUENCE [LARGE SCALE GENOMIC DNA]</scope>
    <source>
        <strain evidence="2 3">CCMP1335</strain>
    </source>
</reference>
<dbReference type="RefSeq" id="XP_002292731.1">
    <property type="nucleotide sequence ID" value="XM_002292695.1"/>
</dbReference>
<organism evidence="2 3">
    <name type="scientific">Thalassiosira pseudonana</name>
    <name type="common">Marine diatom</name>
    <name type="synonym">Cyclotella nana</name>
    <dbReference type="NCBI Taxonomy" id="35128"/>
    <lineage>
        <taxon>Eukaryota</taxon>
        <taxon>Sar</taxon>
        <taxon>Stramenopiles</taxon>
        <taxon>Ochrophyta</taxon>
        <taxon>Bacillariophyta</taxon>
        <taxon>Coscinodiscophyceae</taxon>
        <taxon>Thalassiosirophycidae</taxon>
        <taxon>Thalassiosirales</taxon>
        <taxon>Thalassiosiraceae</taxon>
        <taxon>Thalassiosira</taxon>
    </lineage>
</organism>